<dbReference type="GO" id="GO:0005524">
    <property type="term" value="F:ATP binding"/>
    <property type="evidence" value="ECO:0007669"/>
    <property type="project" value="InterPro"/>
</dbReference>
<dbReference type="InterPro" id="IPR036410">
    <property type="entry name" value="HSP_DnaJ_Cys-rich_dom_sf"/>
</dbReference>
<dbReference type="PANTHER" id="PTHR43096">
    <property type="entry name" value="DNAJ HOMOLOG 1, MITOCHONDRIAL-RELATED"/>
    <property type="match status" value="1"/>
</dbReference>
<evidence type="ECO:0000256" key="3">
    <source>
        <dbReference type="ARBA" id="ARBA00022771"/>
    </source>
</evidence>
<dbReference type="Pfam" id="PF01556">
    <property type="entry name" value="DnaJ_C"/>
    <property type="match status" value="1"/>
</dbReference>
<reference evidence="11 12" key="1">
    <citation type="journal article" date="2012" name="Science">
        <title>The Paleozoic origin of enzymatic lignin decomposition reconstructed from 31 fungal genomes.</title>
        <authorList>
            <person name="Floudas D."/>
            <person name="Binder M."/>
            <person name="Riley R."/>
            <person name="Barry K."/>
            <person name="Blanchette R.A."/>
            <person name="Henrissat B."/>
            <person name="Martinez A.T."/>
            <person name="Otillar R."/>
            <person name="Spatafora J.W."/>
            <person name="Yadav J.S."/>
            <person name="Aerts A."/>
            <person name="Benoit I."/>
            <person name="Boyd A."/>
            <person name="Carlson A."/>
            <person name="Copeland A."/>
            <person name="Coutinho P.M."/>
            <person name="de Vries R.P."/>
            <person name="Ferreira P."/>
            <person name="Findley K."/>
            <person name="Foster B."/>
            <person name="Gaskell J."/>
            <person name="Glotzer D."/>
            <person name="Gorecki P."/>
            <person name="Heitman J."/>
            <person name="Hesse C."/>
            <person name="Hori C."/>
            <person name="Igarashi K."/>
            <person name="Jurgens J.A."/>
            <person name="Kallen N."/>
            <person name="Kersten P."/>
            <person name="Kohler A."/>
            <person name="Kuees U."/>
            <person name="Kumar T.K.A."/>
            <person name="Kuo A."/>
            <person name="LaButti K."/>
            <person name="Larrondo L.F."/>
            <person name="Lindquist E."/>
            <person name="Ling A."/>
            <person name="Lombard V."/>
            <person name="Lucas S."/>
            <person name="Lundell T."/>
            <person name="Martin R."/>
            <person name="McLaughlin D.J."/>
            <person name="Morgenstern I."/>
            <person name="Morin E."/>
            <person name="Murat C."/>
            <person name="Nagy L.G."/>
            <person name="Nolan M."/>
            <person name="Ohm R.A."/>
            <person name="Patyshakuliyeva A."/>
            <person name="Rokas A."/>
            <person name="Ruiz-Duenas F.J."/>
            <person name="Sabat G."/>
            <person name="Salamov A."/>
            <person name="Samejima M."/>
            <person name="Schmutz J."/>
            <person name="Slot J.C."/>
            <person name="St John F."/>
            <person name="Stenlid J."/>
            <person name="Sun H."/>
            <person name="Sun S."/>
            <person name="Syed K."/>
            <person name="Tsang A."/>
            <person name="Wiebenga A."/>
            <person name="Young D."/>
            <person name="Pisabarro A."/>
            <person name="Eastwood D.C."/>
            <person name="Martin F."/>
            <person name="Cullen D."/>
            <person name="Grigoriev I.V."/>
            <person name="Hibbett D.S."/>
        </authorList>
    </citation>
    <scope>NUCLEOTIDE SEQUENCE</scope>
    <source>
        <strain evidence="12">FP-58527</strain>
    </source>
</reference>
<dbReference type="FunFam" id="2.10.230.10:FF:000001">
    <property type="entry name" value="DnaJ subfamily A member 2"/>
    <property type="match status" value="1"/>
</dbReference>
<dbReference type="AlphaFoldDB" id="S8E1P8"/>
<protein>
    <recommendedName>
        <fullName evidence="6">DnaJ homolog 1, mitochondrial</fullName>
    </recommendedName>
</protein>
<dbReference type="PROSITE" id="PS00636">
    <property type="entry name" value="DNAJ_1"/>
    <property type="match status" value="1"/>
</dbReference>
<dbReference type="InterPro" id="IPR002939">
    <property type="entry name" value="DnaJ_C"/>
</dbReference>
<accession>S8E1P8</accession>
<dbReference type="SUPFAM" id="SSF57938">
    <property type="entry name" value="DnaJ/Hsp40 cysteine-rich domain"/>
    <property type="match status" value="1"/>
</dbReference>
<keyword evidence="1 7" id="KW-0479">Metal-binding</keyword>
<evidence type="ECO:0000256" key="1">
    <source>
        <dbReference type="ARBA" id="ARBA00022723"/>
    </source>
</evidence>
<dbReference type="InterPro" id="IPR001623">
    <property type="entry name" value="DnaJ_domain"/>
</dbReference>
<keyword evidence="12" id="KW-1185">Reference proteome</keyword>
<dbReference type="Pfam" id="PF00684">
    <property type="entry name" value="DnaJ_CXXCXGXG"/>
    <property type="match status" value="1"/>
</dbReference>
<dbReference type="PRINTS" id="PR00625">
    <property type="entry name" value="JDOMAIN"/>
</dbReference>
<evidence type="ECO:0000256" key="4">
    <source>
        <dbReference type="ARBA" id="ARBA00022833"/>
    </source>
</evidence>
<evidence type="ECO:0000259" key="10">
    <source>
        <dbReference type="PROSITE" id="PS51188"/>
    </source>
</evidence>
<dbReference type="InterPro" id="IPR001305">
    <property type="entry name" value="HSP_DnaJ_Cys-rich_dom"/>
</dbReference>
<dbReference type="SUPFAM" id="SSF49493">
    <property type="entry name" value="HSP40/DnaJ peptide-binding domain"/>
    <property type="match status" value="2"/>
</dbReference>
<dbReference type="SUPFAM" id="SSF46565">
    <property type="entry name" value="Chaperone J-domain"/>
    <property type="match status" value="1"/>
</dbReference>
<feature type="region of interest" description="Disordered" evidence="8">
    <location>
        <begin position="449"/>
        <end position="512"/>
    </location>
</feature>
<organism evidence="11 12">
    <name type="scientific">Fomitopsis schrenkii</name>
    <name type="common">Brown rot fungus</name>
    <dbReference type="NCBI Taxonomy" id="2126942"/>
    <lineage>
        <taxon>Eukaryota</taxon>
        <taxon>Fungi</taxon>
        <taxon>Dikarya</taxon>
        <taxon>Basidiomycota</taxon>
        <taxon>Agaricomycotina</taxon>
        <taxon>Agaricomycetes</taxon>
        <taxon>Polyporales</taxon>
        <taxon>Fomitopsis</taxon>
    </lineage>
</organism>
<dbReference type="EMBL" id="KE504159">
    <property type="protein sequence ID" value="EPS99096.1"/>
    <property type="molecule type" value="Genomic_DNA"/>
</dbReference>
<sequence length="512" mass="54754">MPPRLSPTRVQFFISTYCCPYPAPSPSTSRLYSTCFPSRRQHTRVHPRRISLQSSVSPNHLGKQRAFHASSANLAPQDPYKVLGVTKDASPSEIKKVYFSLARKYHPDTNPDKNAQEKFVEIQEAYDILKDEKKRAAYDQYGSASQQPGFDPNAFANANGGFGDFSQFGGFGGFSSRSRRGGGLGDIFEQLFNTSGGPFAGGRAAAHDLQGNDITASVGVSFMEACKGTSRHIEITPVVNCSSCSGTGLKPGAKRSACTACGGTGEQSYVVSNGFHMSTTCNHCHGTGTTVPRGSQCGTCGGVGQVRTKKTVKVDVPAGVDDGMTIRVPNAGDAPVSGKGRAGDLLVRVRVSPSKVFQRQGANLHHEARIPLHAALLGGRVRVPTLDGDVDVRVPSGTQYGEEMVLKGRGVSSVFSGTKGDLFVRFAVQLPRSLTPRQREILQLYADEVEGRSNTSKARPHASASTEPTSSSDKKSSESTSSENDMRPVDLEGDDKSAEDSQADQQRKRATA</sequence>
<evidence type="ECO:0000256" key="6">
    <source>
        <dbReference type="ARBA" id="ARBA00072890"/>
    </source>
</evidence>
<feature type="domain" description="CR-type" evidence="10">
    <location>
        <begin position="228"/>
        <end position="309"/>
    </location>
</feature>
<keyword evidence="3 7" id="KW-0863">Zinc-finger</keyword>
<evidence type="ECO:0000256" key="5">
    <source>
        <dbReference type="ARBA" id="ARBA00023186"/>
    </source>
</evidence>
<dbReference type="GO" id="GO:0051082">
    <property type="term" value="F:unfolded protein binding"/>
    <property type="evidence" value="ECO:0007669"/>
    <property type="project" value="InterPro"/>
</dbReference>
<feature type="zinc finger region" description="CR-type" evidence="7">
    <location>
        <begin position="228"/>
        <end position="309"/>
    </location>
</feature>
<dbReference type="Gene3D" id="2.60.260.20">
    <property type="entry name" value="Urease metallochaperone UreE, N-terminal domain"/>
    <property type="match status" value="2"/>
</dbReference>
<dbReference type="InterPro" id="IPR008971">
    <property type="entry name" value="HSP40/DnaJ_pept-bd"/>
</dbReference>
<feature type="domain" description="J" evidence="9">
    <location>
        <begin position="78"/>
        <end position="142"/>
    </location>
</feature>
<dbReference type="InParanoid" id="S8E1P8"/>
<keyword evidence="2" id="KW-0677">Repeat</keyword>
<dbReference type="GO" id="GO:0042026">
    <property type="term" value="P:protein refolding"/>
    <property type="evidence" value="ECO:0007669"/>
    <property type="project" value="TreeGrafter"/>
</dbReference>
<dbReference type="PANTHER" id="PTHR43096:SF52">
    <property type="entry name" value="DNAJ HOMOLOG 1, MITOCHONDRIAL-RELATED"/>
    <property type="match status" value="1"/>
</dbReference>
<dbReference type="HOGENOM" id="CLU_017633_0_3_1"/>
<dbReference type="Gene3D" id="2.10.230.10">
    <property type="entry name" value="Heat shock protein DnaJ, cysteine-rich domain"/>
    <property type="match status" value="1"/>
</dbReference>
<evidence type="ECO:0000256" key="7">
    <source>
        <dbReference type="PROSITE-ProRule" id="PRU00546"/>
    </source>
</evidence>
<dbReference type="eggNOG" id="KOG0715">
    <property type="taxonomic scope" value="Eukaryota"/>
</dbReference>
<dbReference type="HAMAP" id="MF_01152">
    <property type="entry name" value="DnaJ"/>
    <property type="match status" value="1"/>
</dbReference>
<dbReference type="STRING" id="743788.S8E1P8"/>
<dbReference type="GO" id="GO:0031072">
    <property type="term" value="F:heat shock protein binding"/>
    <property type="evidence" value="ECO:0007669"/>
    <property type="project" value="InterPro"/>
</dbReference>
<dbReference type="GO" id="GO:0009408">
    <property type="term" value="P:response to heat"/>
    <property type="evidence" value="ECO:0007669"/>
    <property type="project" value="InterPro"/>
</dbReference>
<dbReference type="CDD" id="cd10719">
    <property type="entry name" value="DnaJ_zf"/>
    <property type="match status" value="1"/>
</dbReference>
<dbReference type="GO" id="GO:0008270">
    <property type="term" value="F:zinc ion binding"/>
    <property type="evidence" value="ECO:0007669"/>
    <property type="project" value="UniProtKB-KW"/>
</dbReference>
<dbReference type="FunCoup" id="S8E1P8">
    <property type="interactions" value="428"/>
</dbReference>
<dbReference type="OrthoDB" id="10256793at2759"/>
<dbReference type="CDD" id="cd06257">
    <property type="entry name" value="DnaJ"/>
    <property type="match status" value="1"/>
</dbReference>
<dbReference type="InterPro" id="IPR012724">
    <property type="entry name" value="DnaJ"/>
</dbReference>
<keyword evidence="5" id="KW-0143">Chaperone</keyword>
<name>S8E1P8_FOMSC</name>
<evidence type="ECO:0000313" key="12">
    <source>
        <dbReference type="Proteomes" id="UP000015241"/>
    </source>
</evidence>
<dbReference type="FunFam" id="2.60.260.20:FF:000005">
    <property type="entry name" value="Chaperone protein dnaJ 1, mitochondrial"/>
    <property type="match status" value="1"/>
</dbReference>
<dbReference type="InterPro" id="IPR018253">
    <property type="entry name" value="DnaJ_domain_CS"/>
</dbReference>
<gene>
    <name evidence="11" type="ORF">FOMPIDRAFT_1024336</name>
</gene>
<feature type="compositionally biased region" description="Basic and acidic residues" evidence="8">
    <location>
        <begin position="484"/>
        <end position="499"/>
    </location>
</feature>
<dbReference type="PROSITE" id="PS51188">
    <property type="entry name" value="ZF_CR"/>
    <property type="match status" value="1"/>
</dbReference>
<dbReference type="Gene3D" id="1.10.287.110">
    <property type="entry name" value="DnaJ domain"/>
    <property type="match status" value="1"/>
</dbReference>
<dbReference type="InterPro" id="IPR036869">
    <property type="entry name" value="J_dom_sf"/>
</dbReference>
<dbReference type="Pfam" id="PF00226">
    <property type="entry name" value="DnaJ"/>
    <property type="match status" value="1"/>
</dbReference>
<dbReference type="GO" id="GO:0005737">
    <property type="term" value="C:cytoplasm"/>
    <property type="evidence" value="ECO:0007669"/>
    <property type="project" value="TreeGrafter"/>
</dbReference>
<evidence type="ECO:0000256" key="8">
    <source>
        <dbReference type="SAM" id="MobiDB-lite"/>
    </source>
</evidence>
<dbReference type="Proteomes" id="UP000015241">
    <property type="component" value="Unassembled WGS sequence"/>
</dbReference>
<dbReference type="CDD" id="cd10747">
    <property type="entry name" value="DnaJ_C"/>
    <property type="match status" value="1"/>
</dbReference>
<evidence type="ECO:0000259" key="9">
    <source>
        <dbReference type="PROSITE" id="PS50076"/>
    </source>
</evidence>
<proteinExistence type="inferred from homology"/>
<evidence type="ECO:0000256" key="2">
    <source>
        <dbReference type="ARBA" id="ARBA00022737"/>
    </source>
</evidence>
<keyword evidence="4 7" id="KW-0862">Zinc</keyword>
<evidence type="ECO:0000313" key="11">
    <source>
        <dbReference type="EMBL" id="EPS99096.1"/>
    </source>
</evidence>
<dbReference type="NCBIfam" id="NF008035">
    <property type="entry name" value="PRK10767.1"/>
    <property type="match status" value="1"/>
</dbReference>
<dbReference type="PROSITE" id="PS50076">
    <property type="entry name" value="DNAJ_2"/>
    <property type="match status" value="1"/>
</dbReference>
<dbReference type="SMART" id="SM00271">
    <property type="entry name" value="DnaJ"/>
    <property type="match status" value="1"/>
</dbReference>